<dbReference type="Gene3D" id="3.90.700.10">
    <property type="entry name" value="Succinate dehydrogenase/fumarate reductase flavoprotein, catalytic domain"/>
    <property type="match status" value="1"/>
</dbReference>
<dbReference type="GO" id="GO:0016491">
    <property type="term" value="F:oxidoreductase activity"/>
    <property type="evidence" value="ECO:0007669"/>
    <property type="project" value="UniProtKB-KW"/>
</dbReference>
<evidence type="ECO:0000256" key="4">
    <source>
        <dbReference type="ARBA" id="ARBA00023002"/>
    </source>
</evidence>
<dbReference type="SUPFAM" id="SSF51905">
    <property type="entry name" value="FAD/NAD(P)-binding domain"/>
    <property type="match status" value="1"/>
</dbReference>
<geneLocation type="plasmid" evidence="6 7">
    <name>pBB2</name>
</geneLocation>
<dbReference type="InterPro" id="IPR003953">
    <property type="entry name" value="FAD-dep_OxRdtase_2_FAD-bd"/>
</dbReference>
<dbReference type="PANTHER" id="PTHR43400">
    <property type="entry name" value="FUMARATE REDUCTASE"/>
    <property type="match status" value="1"/>
</dbReference>
<dbReference type="Pfam" id="PF00890">
    <property type="entry name" value="FAD_binding_2"/>
    <property type="match status" value="1"/>
</dbReference>
<name>F8GYL3_CUPNN</name>
<gene>
    <name evidence="6" type="ordered locus">CNE_BB2p01430</name>
</gene>
<dbReference type="InterPro" id="IPR050315">
    <property type="entry name" value="FAD-oxidoreductase_2"/>
</dbReference>
<protein>
    <submittedName>
        <fullName evidence="6">Succinate dehydrogenase/fumarate reductase flavoprotein subunit</fullName>
    </submittedName>
</protein>
<organism evidence="6 7">
    <name type="scientific">Cupriavidus necator (strain ATCC 43291 / DSM 13513 / CCUG 52238 / LMG 8453 / N-1)</name>
    <name type="common">Ralstonia eutropha</name>
    <dbReference type="NCBI Taxonomy" id="1042878"/>
    <lineage>
        <taxon>Bacteria</taxon>
        <taxon>Pseudomonadati</taxon>
        <taxon>Pseudomonadota</taxon>
        <taxon>Betaproteobacteria</taxon>
        <taxon>Burkholderiales</taxon>
        <taxon>Burkholderiaceae</taxon>
        <taxon>Cupriavidus</taxon>
    </lineage>
</organism>
<dbReference type="KEGG" id="cnc:CNE_BB2p01430"/>
<keyword evidence="2" id="KW-0285">Flavoprotein</keyword>
<evidence type="ECO:0000313" key="7">
    <source>
        <dbReference type="Proteomes" id="UP000006798"/>
    </source>
</evidence>
<feature type="domain" description="FAD-dependent oxidoreductase 2 FAD-binding" evidence="5">
    <location>
        <begin position="8"/>
        <end position="448"/>
    </location>
</feature>
<dbReference type="PANTHER" id="PTHR43400:SF7">
    <property type="entry name" value="FAD-DEPENDENT OXIDOREDUCTASE 2 FAD BINDING DOMAIN-CONTAINING PROTEIN"/>
    <property type="match status" value="1"/>
</dbReference>
<evidence type="ECO:0000256" key="1">
    <source>
        <dbReference type="ARBA" id="ARBA00001974"/>
    </source>
</evidence>
<evidence type="ECO:0000259" key="5">
    <source>
        <dbReference type="Pfam" id="PF00890"/>
    </source>
</evidence>
<dbReference type="HOGENOM" id="CLU_011398_4_6_4"/>
<dbReference type="AlphaFoldDB" id="F8GYL3"/>
<dbReference type="Gene3D" id="3.50.50.60">
    <property type="entry name" value="FAD/NAD(P)-binding domain"/>
    <property type="match status" value="1"/>
</dbReference>
<dbReference type="GeneID" id="34307781"/>
<evidence type="ECO:0000256" key="2">
    <source>
        <dbReference type="ARBA" id="ARBA00022630"/>
    </source>
</evidence>
<dbReference type="Proteomes" id="UP000006798">
    <property type="component" value="Plasmid pBB2"/>
</dbReference>
<keyword evidence="4" id="KW-0560">Oxidoreductase</keyword>
<evidence type="ECO:0000256" key="3">
    <source>
        <dbReference type="ARBA" id="ARBA00022827"/>
    </source>
</evidence>
<reference evidence="6 7" key="1">
    <citation type="journal article" date="2011" name="J. Bacteriol.">
        <title>Complete genome sequence of the type strain Cupriavidus necator N-1.</title>
        <authorList>
            <person name="Poehlein A."/>
            <person name="Kusian B."/>
            <person name="Friedrich B."/>
            <person name="Daniel R."/>
            <person name="Bowien B."/>
        </authorList>
    </citation>
    <scope>NUCLEOTIDE SEQUENCE [LARGE SCALE GENOMIC DNA]</scope>
    <source>
        <strain evidence="7">ATCC 43291 / DSM 13513 / CCUG 52238 / LMG 8453 / N-1</strain>
        <plasmid evidence="6 7">pBB2</plasmid>
    </source>
</reference>
<dbReference type="EMBL" id="CP002880">
    <property type="protein sequence ID" value="AEI82954.1"/>
    <property type="molecule type" value="Genomic_DNA"/>
</dbReference>
<keyword evidence="6" id="KW-0614">Plasmid</keyword>
<dbReference type="InterPro" id="IPR027477">
    <property type="entry name" value="Succ_DH/fumarate_Rdtase_cat_sf"/>
</dbReference>
<accession>F8GYL3</accession>
<sequence length="479" mass="51367">MNTENNYDIIVIGCGAAGLATAIAYAEAADRSDKIARIALLERAPEEERGGATQWTAALLRIAEDGRFDTNWRQLVDVLGGGLPDQEYCATLEKEVPATLEFLTSRGVPLERLPWPAPINFAHGEVKLQTVMHPVNGGAGIVSGLFNELTKHKGVEVHYRTEAVRLSISDDGAVNGVVVRKEDGRLRTLHGNNVMIASGGFEGNKEMLTRYLGSNACDLVPIVPGIKNNRGEGITMAIEVGADTSGQFDMFHAEAIDPRSSQPDAVVWATPYGIVVNSDAKRFFDEGSHTLDRTFELLGYEIWKNQNQRAFWITDQQIANLPGILAINFTDVDPIAADSIEGLAENLGLDPSALESTIAEFNSACGSQTFDHTRLDGKSTTGITPPKSNWANPIEQGPFLAVPLTGGITFTFGGIRTDTVGRVLTPAGTPIAGLYAAGEVTGLYYHEYPAATSVLRSVTFGRLAGTHAATCSPSRDAHS</sequence>
<dbReference type="InterPro" id="IPR036188">
    <property type="entry name" value="FAD/NAD-bd_sf"/>
</dbReference>
<keyword evidence="3" id="KW-0274">FAD</keyword>
<comment type="cofactor">
    <cofactor evidence="1">
        <name>FAD</name>
        <dbReference type="ChEBI" id="CHEBI:57692"/>
    </cofactor>
</comment>
<evidence type="ECO:0000313" key="6">
    <source>
        <dbReference type="EMBL" id="AEI82954.1"/>
    </source>
</evidence>
<dbReference type="RefSeq" id="WP_013954237.1">
    <property type="nucleotide sequence ID" value="NC_015724.1"/>
</dbReference>
<proteinExistence type="predicted"/>
<dbReference type="SUPFAM" id="SSF56425">
    <property type="entry name" value="Succinate dehydrogenase/fumarate reductase flavoprotein, catalytic domain"/>
    <property type="match status" value="1"/>
</dbReference>